<dbReference type="CDD" id="cd00051">
    <property type="entry name" value="EFh"/>
    <property type="match status" value="1"/>
</dbReference>
<evidence type="ECO:0000313" key="5">
    <source>
        <dbReference type="EMBL" id="JAP92801.1"/>
    </source>
</evidence>
<dbReference type="PROSITE" id="PS00018">
    <property type="entry name" value="EF_HAND_1"/>
    <property type="match status" value="2"/>
</dbReference>
<dbReference type="SUPFAM" id="SSF47473">
    <property type="entry name" value="EF-hand"/>
    <property type="match status" value="1"/>
</dbReference>
<organism evidence="5">
    <name type="scientific">Trepomonas sp. PC1</name>
    <dbReference type="NCBI Taxonomy" id="1076344"/>
    <lineage>
        <taxon>Eukaryota</taxon>
        <taxon>Metamonada</taxon>
        <taxon>Diplomonadida</taxon>
        <taxon>Hexamitidae</taxon>
        <taxon>Hexamitinae</taxon>
        <taxon>Trepomonas</taxon>
    </lineage>
</organism>
<evidence type="ECO:0000259" key="4">
    <source>
        <dbReference type="PROSITE" id="PS50222"/>
    </source>
</evidence>
<dbReference type="InterPro" id="IPR018247">
    <property type="entry name" value="EF_Hand_1_Ca_BS"/>
</dbReference>
<reference evidence="5" key="1">
    <citation type="submission" date="2015-07" db="EMBL/GenBank/DDBJ databases">
        <title>Adaptation to a free-living lifestyle via gene acquisitions in the diplomonad Trepomonas sp. PC1.</title>
        <authorList>
            <person name="Xu F."/>
            <person name="Jerlstrom-Hultqvist J."/>
            <person name="Kolisko M."/>
            <person name="Simpson A.G.B."/>
            <person name="Roger A.J."/>
            <person name="Svard S.G."/>
            <person name="Andersson J.O."/>
        </authorList>
    </citation>
    <scope>NUCLEOTIDE SEQUENCE</scope>
    <source>
        <strain evidence="5">PC1</strain>
    </source>
</reference>
<dbReference type="Gene3D" id="1.10.238.10">
    <property type="entry name" value="EF-hand"/>
    <property type="match status" value="1"/>
</dbReference>
<evidence type="ECO:0000256" key="2">
    <source>
        <dbReference type="ARBA" id="ARBA00022737"/>
    </source>
</evidence>
<protein>
    <submittedName>
        <fullName evidence="5">EF-hand domain-containing protein</fullName>
    </submittedName>
</protein>
<dbReference type="InterPro" id="IPR002048">
    <property type="entry name" value="EF_hand_dom"/>
</dbReference>
<evidence type="ECO:0000256" key="3">
    <source>
        <dbReference type="ARBA" id="ARBA00022837"/>
    </source>
</evidence>
<dbReference type="PROSITE" id="PS50222">
    <property type="entry name" value="EF_HAND_2"/>
    <property type="match status" value="2"/>
</dbReference>
<feature type="domain" description="EF-hand" evidence="4">
    <location>
        <begin position="41"/>
        <end position="73"/>
    </location>
</feature>
<dbReference type="PANTHER" id="PTHR10891">
    <property type="entry name" value="EF-HAND CALCIUM-BINDING DOMAIN CONTAINING PROTEIN"/>
    <property type="match status" value="1"/>
</dbReference>
<name>A0A146KBE7_9EUKA</name>
<dbReference type="InterPro" id="IPR039647">
    <property type="entry name" value="EF_hand_pair_protein_CML-like"/>
</dbReference>
<dbReference type="SMART" id="SM00054">
    <property type="entry name" value="EFh"/>
    <property type="match status" value="2"/>
</dbReference>
<feature type="domain" description="EF-hand" evidence="4">
    <location>
        <begin position="3"/>
        <end position="38"/>
    </location>
</feature>
<accession>A0A146KBE7</accession>
<dbReference type="Pfam" id="PF13499">
    <property type="entry name" value="EF-hand_7"/>
    <property type="match status" value="1"/>
</dbReference>
<dbReference type="EMBL" id="GDID01003805">
    <property type="protein sequence ID" value="JAP92801.1"/>
    <property type="molecule type" value="Transcribed_RNA"/>
</dbReference>
<sequence>MSGCEEQCKQMFEQIDVNKDGFVQFEEIHAFMEKMGEVCCADAEDMFNEADTNKDGKLNFEEFTKLMAAKEAKQGQQTTCCKCPCEEKK</sequence>
<gene>
    <name evidence="5" type="ORF">TPC1_15136</name>
</gene>
<keyword evidence="2" id="KW-0677">Repeat</keyword>
<keyword evidence="3" id="KW-0106">Calcium</keyword>
<dbReference type="InterPro" id="IPR011992">
    <property type="entry name" value="EF-hand-dom_pair"/>
</dbReference>
<evidence type="ECO:0000256" key="1">
    <source>
        <dbReference type="ARBA" id="ARBA00022723"/>
    </source>
</evidence>
<dbReference type="GO" id="GO:0005509">
    <property type="term" value="F:calcium ion binding"/>
    <property type="evidence" value="ECO:0007669"/>
    <property type="project" value="InterPro"/>
</dbReference>
<keyword evidence="1" id="KW-0479">Metal-binding</keyword>
<dbReference type="AlphaFoldDB" id="A0A146KBE7"/>
<proteinExistence type="predicted"/>